<evidence type="ECO:0008006" key="10">
    <source>
        <dbReference type="Google" id="ProtNLM"/>
    </source>
</evidence>
<keyword evidence="4" id="KW-0479">Metal-binding</keyword>
<evidence type="ECO:0000313" key="9">
    <source>
        <dbReference type="Proteomes" id="UP001465976"/>
    </source>
</evidence>
<dbReference type="Gene3D" id="1.10.630.10">
    <property type="entry name" value="Cytochrome P450"/>
    <property type="match status" value="1"/>
</dbReference>
<dbReference type="Proteomes" id="UP001465976">
    <property type="component" value="Unassembled WGS sequence"/>
</dbReference>
<evidence type="ECO:0000256" key="3">
    <source>
        <dbReference type="ARBA" id="ARBA00022617"/>
    </source>
</evidence>
<dbReference type="PANTHER" id="PTHR46300">
    <property type="entry name" value="P450, PUTATIVE (EUROFUNG)-RELATED-RELATED"/>
    <property type="match status" value="1"/>
</dbReference>
<keyword evidence="9" id="KW-1185">Reference proteome</keyword>
<dbReference type="InterPro" id="IPR050364">
    <property type="entry name" value="Cytochrome_P450_fung"/>
</dbReference>
<reference evidence="8 9" key="1">
    <citation type="submission" date="2024-02" db="EMBL/GenBank/DDBJ databases">
        <title>A draft genome for the cacao thread blight pathogen Marasmius crinis-equi.</title>
        <authorList>
            <person name="Cohen S.P."/>
            <person name="Baruah I.K."/>
            <person name="Amoako-Attah I."/>
            <person name="Bukari Y."/>
            <person name="Meinhardt L.W."/>
            <person name="Bailey B.A."/>
        </authorList>
    </citation>
    <scope>NUCLEOTIDE SEQUENCE [LARGE SCALE GENOMIC DNA]</scope>
    <source>
        <strain evidence="8 9">GH-76</strain>
    </source>
</reference>
<gene>
    <name evidence="8" type="ORF">V5O48_016351</name>
</gene>
<protein>
    <recommendedName>
        <fullName evidence="10">Cytochrome P450</fullName>
    </recommendedName>
</protein>
<evidence type="ECO:0000313" key="8">
    <source>
        <dbReference type="EMBL" id="KAL0565672.1"/>
    </source>
</evidence>
<keyword evidence="7" id="KW-0503">Monooxygenase</keyword>
<keyword evidence="5" id="KW-0560">Oxidoreductase</keyword>
<organism evidence="8 9">
    <name type="scientific">Marasmius crinis-equi</name>
    <dbReference type="NCBI Taxonomy" id="585013"/>
    <lineage>
        <taxon>Eukaryota</taxon>
        <taxon>Fungi</taxon>
        <taxon>Dikarya</taxon>
        <taxon>Basidiomycota</taxon>
        <taxon>Agaricomycotina</taxon>
        <taxon>Agaricomycetes</taxon>
        <taxon>Agaricomycetidae</taxon>
        <taxon>Agaricales</taxon>
        <taxon>Marasmiineae</taxon>
        <taxon>Marasmiaceae</taxon>
        <taxon>Marasmius</taxon>
    </lineage>
</organism>
<evidence type="ECO:0000256" key="5">
    <source>
        <dbReference type="ARBA" id="ARBA00023002"/>
    </source>
</evidence>
<evidence type="ECO:0000256" key="7">
    <source>
        <dbReference type="ARBA" id="ARBA00023033"/>
    </source>
</evidence>
<comment type="similarity">
    <text evidence="2">Belongs to the cytochrome P450 family.</text>
</comment>
<evidence type="ECO:0000256" key="4">
    <source>
        <dbReference type="ARBA" id="ARBA00022723"/>
    </source>
</evidence>
<comment type="cofactor">
    <cofactor evidence="1">
        <name>heme</name>
        <dbReference type="ChEBI" id="CHEBI:30413"/>
    </cofactor>
</comment>
<keyword evidence="3" id="KW-0349">Heme</keyword>
<dbReference type="InterPro" id="IPR001128">
    <property type="entry name" value="Cyt_P450"/>
</dbReference>
<dbReference type="Pfam" id="PF00067">
    <property type="entry name" value="p450"/>
    <property type="match status" value="1"/>
</dbReference>
<evidence type="ECO:0000256" key="2">
    <source>
        <dbReference type="ARBA" id="ARBA00010617"/>
    </source>
</evidence>
<comment type="caution">
    <text evidence="8">The sequence shown here is derived from an EMBL/GenBank/DDBJ whole genome shotgun (WGS) entry which is preliminary data.</text>
</comment>
<name>A0ABR3ES00_9AGAR</name>
<dbReference type="SUPFAM" id="SSF48264">
    <property type="entry name" value="Cytochrome P450"/>
    <property type="match status" value="1"/>
</dbReference>
<evidence type="ECO:0000256" key="1">
    <source>
        <dbReference type="ARBA" id="ARBA00001971"/>
    </source>
</evidence>
<keyword evidence="6" id="KW-0408">Iron</keyword>
<dbReference type="InterPro" id="IPR036396">
    <property type="entry name" value="Cyt_P450_sf"/>
</dbReference>
<dbReference type="PANTHER" id="PTHR46300:SF7">
    <property type="entry name" value="P450, PUTATIVE (EUROFUNG)-RELATED"/>
    <property type="match status" value="1"/>
</dbReference>
<evidence type="ECO:0000256" key="6">
    <source>
        <dbReference type="ARBA" id="ARBA00023004"/>
    </source>
</evidence>
<sequence>MSGALMKQEKSIFTMSYTPRCKTYRRLMLQVLSANASQDYWGIEEEGARYMVKSILRAPENMFQHLRRSAAFVTMKVAYGYTISDHNDHFVGLAEETTRVASLAAAPGKWLVDSFPILRYVPEWFPGAGFKRQARIWGEHVYNMTLEPHQWVKTQMEKGLAEPSFSSNLLQDGSGKVTTDTEIEDVVLWSAGGLYAAGADSSVSAVGTFLFCMLMNSSVQEKAQAEVDRFIEEENRLPALKDWSQGRLPYLDNILLEVFRWNPPAPIGLLHCAAQDDIYKGYLIPAKTAIIGNMQVI</sequence>
<dbReference type="EMBL" id="JBAHYK010002170">
    <property type="protein sequence ID" value="KAL0565672.1"/>
    <property type="molecule type" value="Genomic_DNA"/>
</dbReference>
<proteinExistence type="inferred from homology"/>
<accession>A0ABR3ES00</accession>